<dbReference type="Pfam" id="PF02114">
    <property type="entry name" value="Phosducin"/>
    <property type="match status" value="1"/>
</dbReference>
<feature type="compositionally biased region" description="Polar residues" evidence="2">
    <location>
        <begin position="32"/>
        <end position="44"/>
    </location>
</feature>
<keyword evidence="5" id="KW-1185">Reference proteome</keyword>
<evidence type="ECO:0000259" key="3">
    <source>
        <dbReference type="Pfam" id="PF02114"/>
    </source>
</evidence>
<dbReference type="InterPro" id="IPR051499">
    <property type="entry name" value="Phosducin-like_reg"/>
</dbReference>
<dbReference type="PANTHER" id="PTHR46052">
    <property type="entry name" value="PHOSDUCIN-LIKE PROTEIN"/>
    <property type="match status" value="1"/>
</dbReference>
<dbReference type="InterPro" id="IPR036249">
    <property type="entry name" value="Thioredoxin-like_sf"/>
</dbReference>
<dbReference type="Gene3D" id="3.40.30.10">
    <property type="entry name" value="Glutaredoxin"/>
    <property type="match status" value="1"/>
</dbReference>
<dbReference type="AlphaFoldDB" id="A0A6G1HAD5"/>
<gene>
    <name evidence="4" type="ORF">K402DRAFT_401510</name>
</gene>
<dbReference type="InterPro" id="IPR001200">
    <property type="entry name" value="Phosducin"/>
</dbReference>
<proteinExistence type="inferred from homology"/>
<name>A0A6G1HAD5_9PEZI</name>
<organism evidence="4 5">
    <name type="scientific">Aulographum hederae CBS 113979</name>
    <dbReference type="NCBI Taxonomy" id="1176131"/>
    <lineage>
        <taxon>Eukaryota</taxon>
        <taxon>Fungi</taxon>
        <taxon>Dikarya</taxon>
        <taxon>Ascomycota</taxon>
        <taxon>Pezizomycotina</taxon>
        <taxon>Dothideomycetes</taxon>
        <taxon>Pleosporomycetidae</taxon>
        <taxon>Aulographales</taxon>
        <taxon>Aulographaceae</taxon>
    </lineage>
</organism>
<sequence>MTSTAAQDEFDALFRDKGRRANHPEDDIDNDNPGSSDEASSSEPTVFYEKDSDSDEIVPGSSSMRSRYFLPKQRFQSNTGPKGVIADAQAFEQAKKAKRFSFSAARNVPAAIYSRYSARDGGERSSDEDDEDGFLQRWRQSRLRELQQSEIKAGSGSRGASPGRRTFGSLVTVDGEGYLDAIEKVSPNTVVVVYIYDESSEVSILIENCLRQLARTHPTTRFVKLHYEDAEMEVAGVPALLAYRGGDKFAGLVPIVDEIPDDAEPSTTTLQAVLSRYNIL</sequence>
<dbReference type="InterPro" id="IPR024253">
    <property type="entry name" value="Phosducin_thioredoxin-like_dom"/>
</dbReference>
<dbReference type="OrthoDB" id="70588at2759"/>
<reference evidence="4" key="1">
    <citation type="journal article" date="2020" name="Stud. Mycol.">
        <title>101 Dothideomycetes genomes: a test case for predicting lifestyles and emergence of pathogens.</title>
        <authorList>
            <person name="Haridas S."/>
            <person name="Albert R."/>
            <person name="Binder M."/>
            <person name="Bloem J."/>
            <person name="Labutti K."/>
            <person name="Salamov A."/>
            <person name="Andreopoulos B."/>
            <person name="Baker S."/>
            <person name="Barry K."/>
            <person name="Bills G."/>
            <person name="Bluhm B."/>
            <person name="Cannon C."/>
            <person name="Castanera R."/>
            <person name="Culley D."/>
            <person name="Daum C."/>
            <person name="Ezra D."/>
            <person name="Gonzalez J."/>
            <person name="Henrissat B."/>
            <person name="Kuo A."/>
            <person name="Liang C."/>
            <person name="Lipzen A."/>
            <person name="Lutzoni F."/>
            <person name="Magnuson J."/>
            <person name="Mondo S."/>
            <person name="Nolan M."/>
            <person name="Ohm R."/>
            <person name="Pangilinan J."/>
            <person name="Park H.-J."/>
            <person name="Ramirez L."/>
            <person name="Alfaro M."/>
            <person name="Sun H."/>
            <person name="Tritt A."/>
            <person name="Yoshinaga Y."/>
            <person name="Zwiers L.-H."/>
            <person name="Turgeon B."/>
            <person name="Goodwin S."/>
            <person name="Spatafora J."/>
            <person name="Crous P."/>
            <person name="Grigoriev I."/>
        </authorList>
    </citation>
    <scope>NUCLEOTIDE SEQUENCE</scope>
    <source>
        <strain evidence="4">CBS 113979</strain>
    </source>
</reference>
<dbReference type="EMBL" id="ML977143">
    <property type="protein sequence ID" value="KAF1990024.1"/>
    <property type="molecule type" value="Genomic_DNA"/>
</dbReference>
<evidence type="ECO:0000313" key="4">
    <source>
        <dbReference type="EMBL" id="KAF1990024.1"/>
    </source>
</evidence>
<dbReference type="CDD" id="cd02987">
    <property type="entry name" value="Phd_like_Phd"/>
    <property type="match status" value="1"/>
</dbReference>
<comment type="similarity">
    <text evidence="1">Belongs to the phosducin family.</text>
</comment>
<evidence type="ECO:0000256" key="2">
    <source>
        <dbReference type="SAM" id="MobiDB-lite"/>
    </source>
</evidence>
<dbReference type="Proteomes" id="UP000800041">
    <property type="component" value="Unassembled WGS sequence"/>
</dbReference>
<evidence type="ECO:0000256" key="1">
    <source>
        <dbReference type="ARBA" id="ARBA00009686"/>
    </source>
</evidence>
<feature type="domain" description="Phosducin" evidence="3">
    <location>
        <begin position="126"/>
        <end position="279"/>
    </location>
</feature>
<dbReference type="GO" id="GO:0008277">
    <property type="term" value="P:regulation of G protein-coupled receptor signaling pathway"/>
    <property type="evidence" value="ECO:0007669"/>
    <property type="project" value="InterPro"/>
</dbReference>
<feature type="region of interest" description="Disordered" evidence="2">
    <location>
        <begin position="1"/>
        <end position="81"/>
    </location>
</feature>
<accession>A0A6G1HAD5</accession>
<protein>
    <submittedName>
        <fullName evidence="4">Thioredoxin-like protein</fullName>
    </submittedName>
</protein>
<evidence type="ECO:0000313" key="5">
    <source>
        <dbReference type="Proteomes" id="UP000800041"/>
    </source>
</evidence>
<dbReference type="SUPFAM" id="SSF52833">
    <property type="entry name" value="Thioredoxin-like"/>
    <property type="match status" value="1"/>
</dbReference>
<dbReference type="PANTHER" id="PTHR46052:SF1">
    <property type="entry name" value="PHOSDUCIN-LIKE PROTEIN"/>
    <property type="match status" value="1"/>
</dbReference>